<feature type="domain" description="J" evidence="8">
    <location>
        <begin position="8"/>
        <end position="74"/>
    </location>
</feature>
<dbReference type="PRINTS" id="PR00625">
    <property type="entry name" value="JDOMAIN"/>
</dbReference>
<proteinExistence type="predicted"/>
<keyword evidence="1" id="KW-0479">Metal-binding</keyword>
<dbReference type="Gene3D" id="1.10.287.110">
    <property type="entry name" value="DnaJ domain"/>
    <property type="match status" value="1"/>
</dbReference>
<dbReference type="Pfam" id="PF21884">
    <property type="entry name" value="ZUO1-like_ZHD"/>
    <property type="match status" value="1"/>
</dbReference>
<evidence type="ECO:0000256" key="6">
    <source>
        <dbReference type="SAM" id="Coils"/>
    </source>
</evidence>
<dbReference type="Pfam" id="PF00226">
    <property type="entry name" value="DnaJ"/>
    <property type="match status" value="1"/>
</dbReference>
<dbReference type="GO" id="GO:0008270">
    <property type="term" value="F:zinc ion binding"/>
    <property type="evidence" value="ECO:0007669"/>
    <property type="project" value="UniProtKB-KW"/>
</dbReference>
<feature type="region of interest" description="Disordered" evidence="7">
    <location>
        <begin position="355"/>
        <end position="486"/>
    </location>
</feature>
<evidence type="ECO:0000256" key="2">
    <source>
        <dbReference type="ARBA" id="ARBA00022771"/>
    </source>
</evidence>
<dbReference type="GO" id="GO:0005737">
    <property type="term" value="C:cytoplasm"/>
    <property type="evidence" value="ECO:0007669"/>
    <property type="project" value="TreeGrafter"/>
</dbReference>
<feature type="compositionally biased region" description="Basic residues" evidence="7">
    <location>
        <begin position="445"/>
        <end position="455"/>
    </location>
</feature>
<dbReference type="InterPro" id="IPR022755">
    <property type="entry name" value="Znf_C2H2_jaz"/>
</dbReference>
<gene>
    <name evidence="10" type="ORF">CLUMA_CG010912</name>
</gene>
<evidence type="ECO:0000256" key="4">
    <source>
        <dbReference type="ARBA" id="ARBA00074367"/>
    </source>
</evidence>
<protein>
    <recommendedName>
        <fullName evidence="4">DnaJ homolog subfamily C member 21</fullName>
    </recommendedName>
</protein>
<dbReference type="PROSITE" id="PS00636">
    <property type="entry name" value="DNAJ_1"/>
    <property type="match status" value="1"/>
</dbReference>
<dbReference type="AlphaFoldDB" id="A0A1J1IBD4"/>
<dbReference type="InterPro" id="IPR054076">
    <property type="entry name" value="ZUO1-like_ZHD"/>
</dbReference>
<evidence type="ECO:0000313" key="10">
    <source>
        <dbReference type="EMBL" id="CRK97523.1"/>
    </source>
</evidence>
<name>A0A1J1IBD4_9DIPT</name>
<dbReference type="OrthoDB" id="552049at2759"/>
<keyword evidence="6" id="KW-0175">Coiled coil</keyword>
<evidence type="ECO:0000256" key="1">
    <source>
        <dbReference type="ARBA" id="ARBA00022723"/>
    </source>
</evidence>
<evidence type="ECO:0000259" key="8">
    <source>
        <dbReference type="PROSITE" id="PS50076"/>
    </source>
</evidence>
<dbReference type="SMART" id="SM00451">
    <property type="entry name" value="ZnF_U1"/>
    <property type="match status" value="1"/>
</dbReference>
<dbReference type="PROSITE" id="PS00028">
    <property type="entry name" value="ZINC_FINGER_C2H2_1"/>
    <property type="match status" value="2"/>
</dbReference>
<evidence type="ECO:0000256" key="3">
    <source>
        <dbReference type="ARBA" id="ARBA00022833"/>
    </source>
</evidence>
<dbReference type="Pfam" id="PF12171">
    <property type="entry name" value="zf-C2H2_jaz"/>
    <property type="match status" value="1"/>
</dbReference>
<dbReference type="PROSITE" id="PS50076">
    <property type="entry name" value="DNAJ_2"/>
    <property type="match status" value="1"/>
</dbReference>
<dbReference type="InterPro" id="IPR003604">
    <property type="entry name" value="Matrin/U1-like-C_Znf_C2H2"/>
</dbReference>
<accession>A0A1J1IBD4</accession>
<reference evidence="10 11" key="1">
    <citation type="submission" date="2015-04" db="EMBL/GenBank/DDBJ databases">
        <authorList>
            <person name="Syromyatnikov M.Y."/>
            <person name="Popov V.N."/>
        </authorList>
    </citation>
    <scope>NUCLEOTIDE SEQUENCE [LARGE SCALE GENOMIC DNA]</scope>
</reference>
<evidence type="ECO:0000259" key="9">
    <source>
        <dbReference type="PROSITE" id="PS50157"/>
    </source>
</evidence>
<evidence type="ECO:0000256" key="5">
    <source>
        <dbReference type="PROSITE-ProRule" id="PRU00042"/>
    </source>
</evidence>
<feature type="coiled-coil region" evidence="6">
    <location>
        <begin position="230"/>
        <end position="284"/>
    </location>
</feature>
<dbReference type="SUPFAM" id="SSF46565">
    <property type="entry name" value="Chaperone J-domain"/>
    <property type="match status" value="1"/>
</dbReference>
<dbReference type="EMBL" id="CVRI01000047">
    <property type="protein sequence ID" value="CRK97523.1"/>
    <property type="molecule type" value="Genomic_DNA"/>
</dbReference>
<dbReference type="SMART" id="SM00355">
    <property type="entry name" value="ZnF_C2H2"/>
    <property type="match status" value="2"/>
</dbReference>
<keyword evidence="3" id="KW-0862">Zinc</keyword>
<dbReference type="InterPro" id="IPR013087">
    <property type="entry name" value="Znf_C2H2_type"/>
</dbReference>
<feature type="compositionally biased region" description="Basic and acidic residues" evidence="7">
    <location>
        <begin position="456"/>
        <end position="477"/>
    </location>
</feature>
<evidence type="ECO:0000313" key="11">
    <source>
        <dbReference type="Proteomes" id="UP000183832"/>
    </source>
</evidence>
<feature type="domain" description="C2H2-type" evidence="9">
    <location>
        <begin position="489"/>
        <end position="514"/>
    </location>
</feature>
<sequence length="534" mass="63386">MSKNRMQCYYEVLDVERDADDDTIKKNYRKLALKWHPDKNIANEIEAKQKFQLIQQAWEVLNDPQERAWYDKHRDQILKGNQSNYEDDSLDVYAYFSSSCYKGFGDDDEGFYSTYRNVFDKLASEDIEYMDSAENYEMIPKFGDSTSGFEEVINFYGHWESYSTKKSYAWLFTHNINEIRDRRVLKLIDKEHKKIQQKARKERNEEIRSLVLFVKKRDKRMAEYRKMLEEKAQQNRIKSQQNHLEQIRKRNEMLREQQKNSRLKSEHEEELRQLEESYLNQYSDSEDDDDYEDEDVENIQEDLKECNLDENEDGFDELYCVACNKFFNSESSKMNHEASKKHRQNMELLKTEMKAEEESYQQTIKQEEDDELENVEVIEDEEEKVKNVKGKKSKKKNKKNFLPTEEFEDSSDVKNGENSVESNETERILLLSDNESDDGDWSGNKKQKKVKSKGKAKNEKPKVVSKEETILEEETAKSLDTGEASSMEHRCATCREIFPSKNKLFTHLKKTNHSIYLGESKIKSSENSNSKKKK</sequence>
<dbReference type="SUPFAM" id="SSF57667">
    <property type="entry name" value="beta-beta-alpha zinc fingers"/>
    <property type="match status" value="1"/>
</dbReference>
<dbReference type="PROSITE" id="PS50157">
    <property type="entry name" value="ZINC_FINGER_C2H2_2"/>
    <property type="match status" value="1"/>
</dbReference>
<dbReference type="FunFam" id="1.10.287.110:FF:000046">
    <property type="entry name" value="dnaJ homolog subfamily C member 21"/>
    <property type="match status" value="1"/>
</dbReference>
<dbReference type="STRING" id="568069.A0A1J1IBD4"/>
<keyword evidence="11" id="KW-1185">Reference proteome</keyword>
<dbReference type="CDD" id="cd06257">
    <property type="entry name" value="DnaJ"/>
    <property type="match status" value="1"/>
</dbReference>
<keyword evidence="2 5" id="KW-0863">Zinc-finger</keyword>
<organism evidence="10 11">
    <name type="scientific">Clunio marinus</name>
    <dbReference type="NCBI Taxonomy" id="568069"/>
    <lineage>
        <taxon>Eukaryota</taxon>
        <taxon>Metazoa</taxon>
        <taxon>Ecdysozoa</taxon>
        <taxon>Arthropoda</taxon>
        <taxon>Hexapoda</taxon>
        <taxon>Insecta</taxon>
        <taxon>Pterygota</taxon>
        <taxon>Neoptera</taxon>
        <taxon>Endopterygota</taxon>
        <taxon>Diptera</taxon>
        <taxon>Nematocera</taxon>
        <taxon>Chironomoidea</taxon>
        <taxon>Chironomidae</taxon>
        <taxon>Clunio</taxon>
    </lineage>
</organism>
<dbReference type="InterPro" id="IPR018253">
    <property type="entry name" value="DnaJ_domain_CS"/>
</dbReference>
<dbReference type="SMART" id="SM00271">
    <property type="entry name" value="DnaJ"/>
    <property type="match status" value="1"/>
</dbReference>
<dbReference type="Proteomes" id="UP000183832">
    <property type="component" value="Unassembled WGS sequence"/>
</dbReference>
<dbReference type="GO" id="GO:0003676">
    <property type="term" value="F:nucleic acid binding"/>
    <property type="evidence" value="ECO:0007669"/>
    <property type="project" value="InterPro"/>
</dbReference>
<feature type="compositionally biased region" description="Basic residues" evidence="7">
    <location>
        <begin position="387"/>
        <end position="399"/>
    </location>
</feature>
<dbReference type="PANTHER" id="PTHR44029:SF1">
    <property type="entry name" value="DNAJ HOMOLOG SUBFAMILY C MEMBER 21"/>
    <property type="match status" value="1"/>
</dbReference>
<feature type="compositionally biased region" description="Acidic residues" evidence="7">
    <location>
        <begin position="367"/>
        <end position="382"/>
    </location>
</feature>
<dbReference type="InterPro" id="IPR036236">
    <property type="entry name" value="Znf_C2H2_sf"/>
</dbReference>
<dbReference type="Gene3D" id="3.30.160.60">
    <property type="entry name" value="Classic Zinc Finger"/>
    <property type="match status" value="1"/>
</dbReference>
<dbReference type="InterPro" id="IPR051964">
    <property type="entry name" value="Chaperone_stress_response"/>
</dbReference>
<dbReference type="PANTHER" id="PTHR44029">
    <property type="entry name" value="DNAJ HOMOLOG SUBFAMILY C MEMBER 21"/>
    <property type="match status" value="1"/>
</dbReference>
<dbReference type="InterPro" id="IPR036869">
    <property type="entry name" value="J_dom_sf"/>
</dbReference>
<evidence type="ECO:0000256" key="7">
    <source>
        <dbReference type="SAM" id="MobiDB-lite"/>
    </source>
</evidence>
<dbReference type="InterPro" id="IPR001623">
    <property type="entry name" value="DnaJ_domain"/>
</dbReference>